<keyword evidence="2" id="KW-1185">Reference proteome</keyword>
<dbReference type="SUPFAM" id="SSF48452">
    <property type="entry name" value="TPR-like"/>
    <property type="match status" value="1"/>
</dbReference>
<evidence type="ECO:0000313" key="1">
    <source>
        <dbReference type="EMBL" id="BCR05342.1"/>
    </source>
</evidence>
<evidence type="ECO:0000313" key="2">
    <source>
        <dbReference type="Proteomes" id="UP001319827"/>
    </source>
</evidence>
<organism evidence="1 2">
    <name type="scientific">Desulfuromonas versatilis</name>
    <dbReference type="NCBI Taxonomy" id="2802975"/>
    <lineage>
        <taxon>Bacteria</taxon>
        <taxon>Pseudomonadati</taxon>
        <taxon>Thermodesulfobacteriota</taxon>
        <taxon>Desulfuromonadia</taxon>
        <taxon>Desulfuromonadales</taxon>
        <taxon>Desulfuromonadaceae</taxon>
        <taxon>Desulfuromonas</taxon>
    </lineage>
</organism>
<dbReference type="InterPro" id="IPR011990">
    <property type="entry name" value="TPR-like_helical_dom_sf"/>
</dbReference>
<dbReference type="EMBL" id="AP024355">
    <property type="protein sequence ID" value="BCR05342.1"/>
    <property type="molecule type" value="Genomic_DNA"/>
</dbReference>
<proteinExistence type="predicted"/>
<dbReference type="Proteomes" id="UP001319827">
    <property type="component" value="Chromosome"/>
</dbReference>
<dbReference type="RefSeq" id="WP_221248772.1">
    <property type="nucleotide sequence ID" value="NZ_AP024355.1"/>
</dbReference>
<reference evidence="1 2" key="2">
    <citation type="journal article" date="2021" name="Int. J. Syst. Evol. Microbiol.">
        <title>Isolation and Polyphasic Characterization of Desulfuromonas versatilis sp. Nov., an Electrogenic Bacteria Capable of Versatile Metabolism Isolated from a Graphene Oxide-Reducing Enrichment Culture.</title>
        <authorList>
            <person name="Xie L."/>
            <person name="Yoshida N."/>
            <person name="Ishii S."/>
            <person name="Meng L."/>
        </authorList>
    </citation>
    <scope>NUCLEOTIDE SEQUENCE [LARGE SCALE GENOMIC DNA]</scope>
    <source>
        <strain evidence="1 2">NIT-T3</strain>
    </source>
</reference>
<sequence length="180" mass="19778">MARDGFDRLIWLGLAGTLAALAVLLLGAPRGSDARQASSLDKGIERELAYQARSAFLQKIYGPVEELRAQGEAQRALLKLEELGRAYPGEAHGYLLKGAILQEFGALEESIASYVQGVKLNGDYVDEKSPLSMQTEIRQLVDRGLDEIGRRARANPDNRTLETALRNLYYLQSRLAGGCE</sequence>
<evidence type="ECO:0008006" key="3">
    <source>
        <dbReference type="Google" id="ProtNLM"/>
    </source>
</evidence>
<reference evidence="1 2" key="1">
    <citation type="journal article" date="2016" name="C (Basel)">
        <title>Selective Growth of and Electricity Production by Marine Exoelectrogenic Bacteria in Self-Aggregated Hydrogel of Microbially Reduced Graphene Oxide.</title>
        <authorList>
            <person name="Yoshida N."/>
            <person name="Goto Y."/>
            <person name="Miyata Y."/>
        </authorList>
    </citation>
    <scope>NUCLEOTIDE SEQUENCE [LARGE SCALE GENOMIC DNA]</scope>
    <source>
        <strain evidence="1 2">NIT-T3</strain>
    </source>
</reference>
<gene>
    <name evidence="1" type="ORF">DESUT3_24110</name>
</gene>
<accession>A0ABM8HQM4</accession>
<protein>
    <recommendedName>
        <fullName evidence="3">Tetratricopeptide repeat protein</fullName>
    </recommendedName>
</protein>
<name>A0ABM8HQM4_9BACT</name>